<dbReference type="AlphaFoldDB" id="A0A7C2V8X3"/>
<protein>
    <submittedName>
        <fullName evidence="1">Uncharacterized protein</fullName>
    </submittedName>
</protein>
<comment type="caution">
    <text evidence="1">The sequence shown here is derived from an EMBL/GenBank/DDBJ whole genome shotgun (WGS) entry which is preliminary data.</text>
</comment>
<organism evidence="1">
    <name type="scientific">Ignisphaera aggregans</name>
    <dbReference type="NCBI Taxonomy" id="334771"/>
    <lineage>
        <taxon>Archaea</taxon>
        <taxon>Thermoproteota</taxon>
        <taxon>Thermoprotei</taxon>
        <taxon>Desulfurococcales</taxon>
        <taxon>Desulfurococcaceae</taxon>
        <taxon>Ignisphaera</taxon>
    </lineage>
</organism>
<proteinExistence type="predicted"/>
<reference evidence="1" key="1">
    <citation type="journal article" date="2020" name="mSystems">
        <title>Genome- and Community-Level Interaction Insights into Carbon Utilization and Element Cycling Functions of Hydrothermarchaeota in Hydrothermal Sediment.</title>
        <authorList>
            <person name="Zhou Z."/>
            <person name="Liu Y."/>
            <person name="Xu W."/>
            <person name="Pan J."/>
            <person name="Luo Z.H."/>
            <person name="Li M."/>
        </authorList>
    </citation>
    <scope>NUCLEOTIDE SEQUENCE [LARGE SCALE GENOMIC DNA]</scope>
    <source>
        <strain evidence="1">SpSt-16</strain>
    </source>
</reference>
<dbReference type="EMBL" id="DSGT01000003">
    <property type="protein sequence ID" value="HEW52810.1"/>
    <property type="molecule type" value="Genomic_DNA"/>
</dbReference>
<evidence type="ECO:0000313" key="1">
    <source>
        <dbReference type="EMBL" id="HEW52810.1"/>
    </source>
</evidence>
<name>A0A7C2V8X3_9CREN</name>
<gene>
    <name evidence="1" type="ORF">ENO77_01365</name>
</gene>
<sequence>MSVCYKYVVKVGDKEIEIDENIVKILNTYVRTETSLEKLVEQLGLDGWNEAYDFVKKVPAWIMWTPSILWKKDREKCNKAEEIKIIKI</sequence>
<accession>A0A7C2V8X3</accession>